<evidence type="ECO:0000313" key="2">
    <source>
        <dbReference type="EMBL" id="CAB0015755.1"/>
    </source>
</evidence>
<dbReference type="EMBL" id="CADCXU010029439">
    <property type="protein sequence ID" value="CAB0015755.1"/>
    <property type="molecule type" value="Genomic_DNA"/>
</dbReference>
<evidence type="ECO:0000313" key="3">
    <source>
        <dbReference type="Proteomes" id="UP000479000"/>
    </source>
</evidence>
<dbReference type="AlphaFoldDB" id="A0A6H5HHK7"/>
<keyword evidence="3" id="KW-1185">Reference proteome</keyword>
<proteinExistence type="predicted"/>
<feature type="region of interest" description="Disordered" evidence="1">
    <location>
        <begin position="1"/>
        <end position="25"/>
    </location>
</feature>
<dbReference type="Proteomes" id="UP000479000">
    <property type="component" value="Unassembled WGS sequence"/>
</dbReference>
<name>A0A6H5HHK7_9HEMI</name>
<organism evidence="2 3">
    <name type="scientific">Nesidiocoris tenuis</name>
    <dbReference type="NCBI Taxonomy" id="355587"/>
    <lineage>
        <taxon>Eukaryota</taxon>
        <taxon>Metazoa</taxon>
        <taxon>Ecdysozoa</taxon>
        <taxon>Arthropoda</taxon>
        <taxon>Hexapoda</taxon>
        <taxon>Insecta</taxon>
        <taxon>Pterygota</taxon>
        <taxon>Neoptera</taxon>
        <taxon>Paraneoptera</taxon>
        <taxon>Hemiptera</taxon>
        <taxon>Heteroptera</taxon>
        <taxon>Panheteroptera</taxon>
        <taxon>Cimicomorpha</taxon>
        <taxon>Miridae</taxon>
        <taxon>Dicyphina</taxon>
        <taxon>Nesidiocoris</taxon>
    </lineage>
</organism>
<reference evidence="2 3" key="1">
    <citation type="submission" date="2020-02" db="EMBL/GenBank/DDBJ databases">
        <authorList>
            <person name="Ferguson B K."/>
        </authorList>
    </citation>
    <scope>NUCLEOTIDE SEQUENCE [LARGE SCALE GENOMIC DNA]</scope>
</reference>
<sequence length="180" mass="20205">MTDPADPILNRSVWEDRRSPGSPLVRTSACGARASGSQLQSSFSAKTLSCGTAKTFLGQRSRFLKRAEMDVPEPKKRSLPRQRILPLVNVAKMKTRSSTHQSGCFELQPHQAEAHEMRRKIKSAHYRSEDHGSSFPFVLKAPFCPQGCTTPATRASVVELLRCQTYLHVQCQTYLKKINF</sequence>
<accession>A0A6H5HHK7</accession>
<gene>
    <name evidence="2" type="ORF">NTEN_LOCUS20095</name>
</gene>
<evidence type="ECO:0000256" key="1">
    <source>
        <dbReference type="SAM" id="MobiDB-lite"/>
    </source>
</evidence>
<protein>
    <submittedName>
        <fullName evidence="2">Uncharacterized protein</fullName>
    </submittedName>
</protein>